<dbReference type="InterPro" id="IPR011692">
    <property type="entry name" value="Stress_up-reg_Nod19"/>
</dbReference>
<dbReference type="Pfam" id="PF07712">
    <property type="entry name" value="SURNod19"/>
    <property type="match status" value="1"/>
</dbReference>
<evidence type="ECO:0000313" key="2">
    <source>
        <dbReference type="EMBL" id="CAK9859888.1"/>
    </source>
</evidence>
<evidence type="ECO:0000256" key="1">
    <source>
        <dbReference type="SAM" id="SignalP"/>
    </source>
</evidence>
<evidence type="ECO:0000313" key="3">
    <source>
        <dbReference type="Proteomes" id="UP001497522"/>
    </source>
</evidence>
<evidence type="ECO:0008006" key="4">
    <source>
        <dbReference type="Google" id="ProtNLM"/>
    </source>
</evidence>
<organism evidence="2 3">
    <name type="scientific">Sphagnum jensenii</name>
    <dbReference type="NCBI Taxonomy" id="128206"/>
    <lineage>
        <taxon>Eukaryota</taxon>
        <taxon>Viridiplantae</taxon>
        <taxon>Streptophyta</taxon>
        <taxon>Embryophyta</taxon>
        <taxon>Bryophyta</taxon>
        <taxon>Sphagnophytina</taxon>
        <taxon>Sphagnopsida</taxon>
        <taxon>Sphagnales</taxon>
        <taxon>Sphagnaceae</taxon>
        <taxon>Sphagnum</taxon>
    </lineage>
</organism>
<accession>A0ABP1ABQ5</accession>
<feature type="chain" id="PRO_5046925128" description="Stress up-regulated Nod 19" evidence="1">
    <location>
        <begin position="28"/>
        <end position="468"/>
    </location>
</feature>
<proteinExistence type="predicted"/>
<dbReference type="PANTHER" id="PTHR33390">
    <property type="entry name" value="STRESS UP-REGULATED NOD 19 PROTEIN"/>
    <property type="match status" value="1"/>
</dbReference>
<gene>
    <name evidence="2" type="ORF">CSSPJE1EN2_LOCUS2883</name>
</gene>
<protein>
    <recommendedName>
        <fullName evidence="4">Stress up-regulated Nod 19</fullName>
    </recommendedName>
</protein>
<keyword evidence="3" id="KW-1185">Reference proteome</keyword>
<reference evidence="2" key="1">
    <citation type="submission" date="2024-03" db="EMBL/GenBank/DDBJ databases">
        <authorList>
            <consortium name="ELIXIR-Norway"/>
            <consortium name="Elixir Norway"/>
        </authorList>
    </citation>
    <scope>NUCLEOTIDE SEQUENCE</scope>
</reference>
<keyword evidence="1" id="KW-0732">Signal</keyword>
<feature type="signal peptide" evidence="1">
    <location>
        <begin position="1"/>
        <end position="27"/>
    </location>
</feature>
<sequence length="468" mass="51835">MGRFPLLVLLVRIVLLLGLCFFNGLECQSLNPNSVKRESFRSPPMRFRPGDVKNKFFHVQGPKGHVGKRDFFAEIVDENGVSVPLHEVYLHHWVMMELALPKKKKSASEMTATVKEIMTKARNSHADDVVAPSHHHHHHHLGRRQHLRYATDDNREDYIVLNLFGVGGETRGTLTRYPAPFAMEVGAPSAIPEGYERAWFLNVHGIDTRGAVNRMGCTECRCDLFNATTTEKGDPLSEGYLGGLHCCTDERRCAVKEDFHGPERTLYLQYTWEYVEWDECVVPTSQFGIDVTSKDASGHGLIEYTVEGCGNADPESEDCVDTHDATRIAPYGGVLITLVSHLHSTALDSSLWGEDGRLLCHSPPIYGNGTEAGNEDGYVVGVVSCYPAPGSPASRIIQGERLHYQVKYSKVDGPHTGVMGLLAVQVVQDLPQKPNLLLLSLNHLTAFVSWILKSPVSLVTSLKESLGL</sequence>
<dbReference type="Proteomes" id="UP001497522">
    <property type="component" value="Chromosome 10"/>
</dbReference>
<dbReference type="EMBL" id="OZ023711">
    <property type="protein sequence ID" value="CAK9859888.1"/>
    <property type="molecule type" value="Genomic_DNA"/>
</dbReference>
<dbReference type="PANTHER" id="PTHR33390:SF1">
    <property type="entry name" value="STRESS UP-REGULATED NOD 19 PROTEIN"/>
    <property type="match status" value="1"/>
</dbReference>
<name>A0ABP1ABQ5_9BRYO</name>